<feature type="region of interest" description="Disordered" evidence="9">
    <location>
        <begin position="1"/>
        <end position="160"/>
    </location>
</feature>
<evidence type="ECO:0000256" key="7">
    <source>
        <dbReference type="ARBA" id="ARBA00022840"/>
    </source>
</evidence>
<dbReference type="Pfam" id="PF16575">
    <property type="entry name" value="CLP1_P"/>
    <property type="match status" value="1"/>
</dbReference>
<name>A0A9P5Z1J2_9AGAR</name>
<dbReference type="EMBL" id="MU155234">
    <property type="protein sequence ID" value="KAF9478424.1"/>
    <property type="molecule type" value="Genomic_DNA"/>
</dbReference>
<dbReference type="AlphaFoldDB" id="A0A9P5Z1J2"/>
<dbReference type="GO" id="GO:0000448">
    <property type="term" value="P:cleavage in ITS2 between 5.8S rRNA and LSU-rRNA of tricistronic rRNA transcript (SSU-rRNA, 5.8S rRNA, LSU-rRNA)"/>
    <property type="evidence" value="ECO:0007669"/>
    <property type="project" value="TreeGrafter"/>
</dbReference>
<evidence type="ECO:0000256" key="6">
    <source>
        <dbReference type="ARBA" id="ARBA00022777"/>
    </source>
</evidence>
<accession>A0A9P5Z1J2</accession>
<keyword evidence="13" id="KW-1185">Reference proteome</keyword>
<gene>
    <name evidence="12" type="ORF">BDN70DRAFT_879948</name>
</gene>
<keyword evidence="7" id="KW-0067">ATP-binding</keyword>
<dbReference type="PANTHER" id="PTHR12755:SF3">
    <property type="entry name" value="POLYNUCLEOTIDE 5'-HYDROXYL-KINASE NOL9"/>
    <property type="match status" value="1"/>
</dbReference>
<evidence type="ECO:0000259" key="10">
    <source>
        <dbReference type="Pfam" id="PF16575"/>
    </source>
</evidence>
<feature type="compositionally biased region" description="Low complexity" evidence="9">
    <location>
        <begin position="1"/>
        <end position="18"/>
    </location>
</feature>
<keyword evidence="6" id="KW-0418">Kinase</keyword>
<dbReference type="GO" id="GO:0051731">
    <property type="term" value="F:polynucleotide 5'-hydroxyl-kinase activity"/>
    <property type="evidence" value="ECO:0007669"/>
    <property type="project" value="InterPro"/>
</dbReference>
<dbReference type="Gene3D" id="3.40.50.300">
    <property type="entry name" value="P-loop containing nucleotide triphosphate hydrolases"/>
    <property type="match status" value="1"/>
</dbReference>
<evidence type="ECO:0000256" key="8">
    <source>
        <dbReference type="ARBA" id="ARBA00071212"/>
    </source>
</evidence>
<dbReference type="GO" id="GO:0005524">
    <property type="term" value="F:ATP binding"/>
    <property type="evidence" value="ECO:0007669"/>
    <property type="project" value="UniProtKB-KW"/>
</dbReference>
<dbReference type="Proteomes" id="UP000807469">
    <property type="component" value="Unassembled WGS sequence"/>
</dbReference>
<evidence type="ECO:0000256" key="1">
    <source>
        <dbReference type="ARBA" id="ARBA00011003"/>
    </source>
</evidence>
<comment type="similarity">
    <text evidence="1">Belongs to the Clp1 family. NOL9/GRC3 subfamily.</text>
</comment>
<dbReference type="InterPro" id="IPR027417">
    <property type="entry name" value="P-loop_NTPase"/>
</dbReference>
<dbReference type="Pfam" id="PF24419">
    <property type="entry name" value="Cupin_NOL9"/>
    <property type="match status" value="1"/>
</dbReference>
<evidence type="ECO:0000256" key="5">
    <source>
        <dbReference type="ARBA" id="ARBA00022741"/>
    </source>
</evidence>
<keyword evidence="5" id="KW-0547">Nucleotide-binding</keyword>
<dbReference type="GO" id="GO:0005634">
    <property type="term" value="C:nucleus"/>
    <property type="evidence" value="ECO:0007669"/>
    <property type="project" value="TreeGrafter"/>
</dbReference>
<evidence type="ECO:0000313" key="12">
    <source>
        <dbReference type="EMBL" id="KAF9478424.1"/>
    </source>
</evidence>
<evidence type="ECO:0000256" key="3">
    <source>
        <dbReference type="ARBA" id="ARBA00019824"/>
    </source>
</evidence>
<sequence length="782" mass="84730">MLSAVAARKAALAAQTPAPLESTPTASGSSPVPPRNGTSKRRMSSKNSRPEPKKAKKSSTAPKVTQNTDDFKQQRDVIMVRDSDDGTEDDDSEAAMSMYEKETLPEPEQTTTKRAWSPSQPVADSSDEETPEQDPIPIDMSSLFPGMSTSKSSSSSDGPLSTFQPIIDQNIFSLNESECNLLGLSIPTTLVGLGTDDSICLLGTCTLTVLQGSVTLSGTTINPSLTKYPIFAPRSSPLPILRPTFISHPQSILNASTLSPRLQPILDFRTVIVIQENRTSVEGLGRICRTFEGVFEPSRWQKSSAQAPFSIPGVYMITQPSKDLHAFLVPPTWSDALDAISNRTETIVAGTYIVKGPKNSGKSTFARMLVNRLLGSYRRVAYLECDVGQSEFTPGGMVALNVISNPLFGPPFTHPTLANFAHFIGSSTPRSNPSHYLDAIQALIEVYRLDIQTPALESLDEVDTRIQDRIPLVVNTMGWTKGLGADLMHKIESLVDATRVFDIQAPVREEYPVSAPVVPITGTYGAHYSHADMESSTAAVHLLEPITSFSTTAGYTAADHRSLTILSYLHAQFPLDAIPGELEQITAHSWDTSRPLCAVPPYEIDCSIALDKIVLTGAGSEDVVEAEIAQVLNAAIVGLVRCEPGTIDTQQSCTEVGIPYTRQHQTPSPASSNCVGIGLIRAVSPPKVNAEGRATTHLQMLTPLPHPLLAQSRVLVKGELELPVWGMLDFRNFNEGKGVDPGDVAGVEREKVPFLQWGKAREGVIGAERRKVRRNLMRKGQM</sequence>
<organism evidence="12 13">
    <name type="scientific">Pholiota conissans</name>
    <dbReference type="NCBI Taxonomy" id="109636"/>
    <lineage>
        <taxon>Eukaryota</taxon>
        <taxon>Fungi</taxon>
        <taxon>Dikarya</taxon>
        <taxon>Basidiomycota</taxon>
        <taxon>Agaricomycotina</taxon>
        <taxon>Agaricomycetes</taxon>
        <taxon>Agaricomycetidae</taxon>
        <taxon>Agaricales</taxon>
        <taxon>Agaricineae</taxon>
        <taxon>Strophariaceae</taxon>
        <taxon>Pholiota</taxon>
    </lineage>
</organism>
<dbReference type="InterPro" id="IPR045116">
    <property type="entry name" value="Clp1/Grc3"/>
</dbReference>
<evidence type="ECO:0000256" key="2">
    <source>
        <dbReference type="ARBA" id="ARBA00018706"/>
    </source>
</evidence>
<dbReference type="InterPro" id="IPR057573">
    <property type="entry name" value="NOL9_N"/>
</dbReference>
<feature type="domain" description="NOL9 N-terminal" evidence="11">
    <location>
        <begin position="193"/>
        <end position="245"/>
    </location>
</feature>
<dbReference type="OrthoDB" id="2405412at2759"/>
<evidence type="ECO:0000256" key="4">
    <source>
        <dbReference type="ARBA" id="ARBA00022679"/>
    </source>
</evidence>
<feature type="compositionally biased region" description="Polar residues" evidence="9">
    <location>
        <begin position="108"/>
        <end position="123"/>
    </location>
</feature>
<reference evidence="12" key="1">
    <citation type="submission" date="2020-11" db="EMBL/GenBank/DDBJ databases">
        <authorList>
            <consortium name="DOE Joint Genome Institute"/>
            <person name="Ahrendt S."/>
            <person name="Riley R."/>
            <person name="Andreopoulos W."/>
            <person name="Labutti K."/>
            <person name="Pangilinan J."/>
            <person name="Ruiz-Duenas F.J."/>
            <person name="Barrasa J.M."/>
            <person name="Sanchez-Garcia M."/>
            <person name="Camarero S."/>
            <person name="Miyauchi S."/>
            <person name="Serrano A."/>
            <person name="Linde D."/>
            <person name="Babiker R."/>
            <person name="Drula E."/>
            <person name="Ayuso-Fernandez I."/>
            <person name="Pacheco R."/>
            <person name="Padilla G."/>
            <person name="Ferreira P."/>
            <person name="Barriuso J."/>
            <person name="Kellner H."/>
            <person name="Castanera R."/>
            <person name="Alfaro M."/>
            <person name="Ramirez L."/>
            <person name="Pisabarro A.G."/>
            <person name="Kuo A."/>
            <person name="Tritt A."/>
            <person name="Lipzen A."/>
            <person name="He G."/>
            <person name="Yan M."/>
            <person name="Ng V."/>
            <person name="Cullen D."/>
            <person name="Martin F."/>
            <person name="Rosso M.-N."/>
            <person name="Henrissat B."/>
            <person name="Hibbett D."/>
            <person name="Martinez A.T."/>
            <person name="Grigoriev I.V."/>
        </authorList>
    </citation>
    <scope>NUCLEOTIDE SEQUENCE</scope>
    <source>
        <strain evidence="12">CIRM-BRFM 674</strain>
    </source>
</reference>
<dbReference type="InterPro" id="IPR032319">
    <property type="entry name" value="CLP1_P"/>
</dbReference>
<feature type="compositionally biased region" description="Basic and acidic residues" evidence="9">
    <location>
        <begin position="69"/>
        <end position="84"/>
    </location>
</feature>
<proteinExistence type="inferred from homology"/>
<keyword evidence="4" id="KW-0808">Transferase</keyword>
<feature type="domain" description="Clp1 P-loop" evidence="10">
    <location>
        <begin position="356"/>
        <end position="500"/>
    </location>
</feature>
<evidence type="ECO:0000259" key="11">
    <source>
        <dbReference type="Pfam" id="PF24419"/>
    </source>
</evidence>
<comment type="caution">
    <text evidence="12">The sequence shown here is derived from an EMBL/GenBank/DDBJ whole genome shotgun (WGS) entry which is preliminary data.</text>
</comment>
<evidence type="ECO:0000313" key="13">
    <source>
        <dbReference type="Proteomes" id="UP000807469"/>
    </source>
</evidence>
<evidence type="ECO:0000256" key="9">
    <source>
        <dbReference type="SAM" id="MobiDB-lite"/>
    </source>
</evidence>
<protein>
    <recommendedName>
        <fullName evidence="3">Polynucleotide 5'-hydroxyl-kinase GRC3</fullName>
    </recommendedName>
    <alternativeName>
        <fullName evidence="8">Polynucleotide 5'-hydroxyl-kinase NOL9</fullName>
    </alternativeName>
    <alternativeName>
        <fullName evidence="2">Polynucleotide 5'-hydroxyl-kinase grc3</fullName>
    </alternativeName>
</protein>
<dbReference type="SUPFAM" id="SSF52540">
    <property type="entry name" value="P-loop containing nucleoside triphosphate hydrolases"/>
    <property type="match status" value="1"/>
</dbReference>
<dbReference type="PANTHER" id="PTHR12755">
    <property type="entry name" value="CLEAVAGE/POLYADENYLATION FACTOR IA SUBUNIT CLP1P"/>
    <property type="match status" value="1"/>
</dbReference>